<organism evidence="1 2">
    <name type="scientific">Williamsia serinedens</name>
    <dbReference type="NCBI Taxonomy" id="391736"/>
    <lineage>
        <taxon>Bacteria</taxon>
        <taxon>Bacillati</taxon>
        <taxon>Actinomycetota</taxon>
        <taxon>Actinomycetes</taxon>
        <taxon>Mycobacteriales</taxon>
        <taxon>Nocardiaceae</taxon>
        <taxon>Williamsia</taxon>
    </lineage>
</organism>
<evidence type="ECO:0000313" key="2">
    <source>
        <dbReference type="Proteomes" id="UP001205740"/>
    </source>
</evidence>
<comment type="caution">
    <text evidence="1">The sequence shown here is derived from an EMBL/GenBank/DDBJ whole genome shotgun (WGS) entry which is preliminary data.</text>
</comment>
<keyword evidence="2" id="KW-1185">Reference proteome</keyword>
<sequence length="253" mass="27483">MESTGDNWMPRTHILVREPDDDGYDLPGWVEVGERVVGLVATGLWAVDGVYDVVDGDRRRDGPNLSPTDPFVDHCGVSLFAVEARVRRALPRTITTLEVGLADLTIAAIRAETISPTRWYRVDHSCASEGVTAYDAAIARTWGCNTCGRDPRTEFTPRFEAHRIGLRIDARIDLDISIAVCPSCHEILHQPLAPTAAELMYGLRPSCPGCGARHADIVTVNHSDAPLPIGVTTSSAPPGEMPDFVCGSCGHEW</sequence>
<gene>
    <name evidence="1" type="ORF">LX12_002018</name>
</gene>
<protein>
    <submittedName>
        <fullName evidence="1">Uncharacterized protein</fullName>
    </submittedName>
</protein>
<name>A0ABT1H116_9NOCA</name>
<dbReference type="Proteomes" id="UP001205740">
    <property type="component" value="Unassembled WGS sequence"/>
</dbReference>
<evidence type="ECO:0000313" key="1">
    <source>
        <dbReference type="EMBL" id="MCP2160831.1"/>
    </source>
</evidence>
<accession>A0ABT1H116</accession>
<proteinExistence type="predicted"/>
<dbReference type="EMBL" id="JAMTCG010000003">
    <property type="protein sequence ID" value="MCP2160831.1"/>
    <property type="molecule type" value="Genomic_DNA"/>
</dbReference>
<reference evidence="1 2" key="1">
    <citation type="submission" date="2022-06" db="EMBL/GenBank/DDBJ databases">
        <title>Genomic Encyclopedia of Archaeal and Bacterial Type Strains, Phase II (KMG-II): from individual species to whole genera.</title>
        <authorList>
            <person name="Goeker M."/>
        </authorList>
    </citation>
    <scope>NUCLEOTIDE SEQUENCE [LARGE SCALE GENOMIC DNA]</scope>
    <source>
        <strain evidence="1 2">DSM 45037</strain>
    </source>
</reference>